<dbReference type="SUPFAM" id="SSF88946">
    <property type="entry name" value="Sigma2 domain of RNA polymerase sigma factors"/>
    <property type="match status" value="1"/>
</dbReference>
<dbReference type="STRING" id="702114.A1355_07960"/>
<dbReference type="CDD" id="cd06171">
    <property type="entry name" value="Sigma70_r4"/>
    <property type="match status" value="1"/>
</dbReference>
<dbReference type="EMBL" id="LUUK01000177">
    <property type="protein sequence ID" value="OAI17563.1"/>
    <property type="molecule type" value="Genomic_DNA"/>
</dbReference>
<evidence type="ECO:0000256" key="1">
    <source>
        <dbReference type="ARBA" id="ARBA00010641"/>
    </source>
</evidence>
<keyword evidence="5" id="KW-0804">Transcription</keyword>
<organism evidence="8 9">
    <name type="scientific">Methylomonas koyamae</name>
    <dbReference type="NCBI Taxonomy" id="702114"/>
    <lineage>
        <taxon>Bacteria</taxon>
        <taxon>Pseudomonadati</taxon>
        <taxon>Pseudomonadota</taxon>
        <taxon>Gammaproteobacteria</taxon>
        <taxon>Methylococcales</taxon>
        <taxon>Methylococcaceae</taxon>
        <taxon>Methylomonas</taxon>
    </lineage>
</organism>
<dbReference type="RefSeq" id="WP_064029508.1">
    <property type="nucleotide sequence ID" value="NZ_LUUK01000177.1"/>
</dbReference>
<sequence length="207" mass="23729">MLLKSVPAKASTLNEAVLAEHRPVLFRYALLQLKDNELADDAVQETLLAAWQSSANFEGKAGLRTWLIGILKHKIADHWRRSAREVVTSDFDQIDNGEDEADEDAFFMSNGHWNGGPTTWNDPEAALKQQEFWAIYETCQNNLPAKMAQVFMLRELVGLEAEEVCQETGISDANYWVTMHRARLRLRECLEIRWFNPSNAKQEQRHA</sequence>
<evidence type="ECO:0000256" key="2">
    <source>
        <dbReference type="ARBA" id="ARBA00023015"/>
    </source>
</evidence>
<dbReference type="NCBIfam" id="TIGR02937">
    <property type="entry name" value="sigma70-ECF"/>
    <property type="match status" value="1"/>
</dbReference>
<dbReference type="InterPro" id="IPR014284">
    <property type="entry name" value="RNA_pol_sigma-70_dom"/>
</dbReference>
<evidence type="ECO:0000313" key="9">
    <source>
        <dbReference type="Proteomes" id="UP000077628"/>
    </source>
</evidence>
<dbReference type="Proteomes" id="UP000077628">
    <property type="component" value="Unassembled WGS sequence"/>
</dbReference>
<dbReference type="Pfam" id="PF08281">
    <property type="entry name" value="Sigma70_r4_2"/>
    <property type="match status" value="1"/>
</dbReference>
<evidence type="ECO:0000256" key="5">
    <source>
        <dbReference type="ARBA" id="ARBA00023163"/>
    </source>
</evidence>
<dbReference type="InterPro" id="IPR036388">
    <property type="entry name" value="WH-like_DNA-bd_sf"/>
</dbReference>
<keyword evidence="4" id="KW-0238">DNA-binding</keyword>
<keyword evidence="2" id="KW-0805">Transcription regulation</keyword>
<dbReference type="GO" id="GO:0003677">
    <property type="term" value="F:DNA binding"/>
    <property type="evidence" value="ECO:0007669"/>
    <property type="project" value="UniProtKB-KW"/>
</dbReference>
<dbReference type="AlphaFoldDB" id="A0A177NJG4"/>
<accession>A0A177NJG4</accession>
<feature type="domain" description="RNA polymerase sigma factor 70 region 4 type 2" evidence="7">
    <location>
        <begin position="138"/>
        <end position="186"/>
    </location>
</feature>
<evidence type="ECO:0000313" key="8">
    <source>
        <dbReference type="EMBL" id="OAI17563.1"/>
    </source>
</evidence>
<dbReference type="InterPro" id="IPR013249">
    <property type="entry name" value="RNA_pol_sigma70_r4_t2"/>
</dbReference>
<dbReference type="PANTHER" id="PTHR43133:SF8">
    <property type="entry name" value="RNA POLYMERASE SIGMA FACTOR HI_1459-RELATED"/>
    <property type="match status" value="1"/>
</dbReference>
<dbReference type="PANTHER" id="PTHR43133">
    <property type="entry name" value="RNA POLYMERASE ECF-TYPE SIGMA FACTO"/>
    <property type="match status" value="1"/>
</dbReference>
<evidence type="ECO:0000259" key="7">
    <source>
        <dbReference type="Pfam" id="PF08281"/>
    </source>
</evidence>
<dbReference type="OrthoDB" id="9803470at2"/>
<dbReference type="NCBIfam" id="TIGR02943">
    <property type="entry name" value="Sig70_famx1"/>
    <property type="match status" value="1"/>
</dbReference>
<name>A0A177NJG4_9GAMM</name>
<dbReference type="GO" id="GO:0016987">
    <property type="term" value="F:sigma factor activity"/>
    <property type="evidence" value="ECO:0007669"/>
    <property type="project" value="UniProtKB-KW"/>
</dbReference>
<dbReference type="Gene3D" id="1.10.1740.10">
    <property type="match status" value="1"/>
</dbReference>
<comment type="similarity">
    <text evidence="1">Belongs to the sigma-70 factor family. ECF subfamily.</text>
</comment>
<gene>
    <name evidence="8" type="ORF">A1355_07960</name>
</gene>
<dbReference type="InterPro" id="IPR039425">
    <property type="entry name" value="RNA_pol_sigma-70-like"/>
</dbReference>
<dbReference type="InterPro" id="IPR013324">
    <property type="entry name" value="RNA_pol_sigma_r3/r4-like"/>
</dbReference>
<dbReference type="InterPro" id="IPR007627">
    <property type="entry name" value="RNA_pol_sigma70_r2"/>
</dbReference>
<evidence type="ECO:0000259" key="6">
    <source>
        <dbReference type="Pfam" id="PF04542"/>
    </source>
</evidence>
<feature type="domain" description="RNA polymerase sigma-70 region 2" evidence="6">
    <location>
        <begin position="19"/>
        <end position="84"/>
    </location>
</feature>
<dbReference type="Pfam" id="PF04542">
    <property type="entry name" value="Sigma70_r2"/>
    <property type="match status" value="1"/>
</dbReference>
<evidence type="ECO:0000256" key="4">
    <source>
        <dbReference type="ARBA" id="ARBA00023125"/>
    </source>
</evidence>
<proteinExistence type="inferred from homology"/>
<reference evidence="9" key="1">
    <citation type="submission" date="2016-03" db="EMBL/GenBank/DDBJ databases">
        <authorList>
            <person name="Heylen K."/>
            <person name="De Vos P."/>
            <person name="Vekeman B."/>
        </authorList>
    </citation>
    <scope>NUCLEOTIDE SEQUENCE [LARGE SCALE GENOMIC DNA]</scope>
    <source>
        <strain evidence="9">R-45383</strain>
    </source>
</reference>
<keyword evidence="9" id="KW-1185">Reference proteome</keyword>
<dbReference type="Gene3D" id="1.10.10.10">
    <property type="entry name" value="Winged helix-like DNA-binding domain superfamily/Winged helix DNA-binding domain"/>
    <property type="match status" value="1"/>
</dbReference>
<comment type="caution">
    <text evidence="8">The sequence shown here is derived from an EMBL/GenBank/DDBJ whole genome shotgun (WGS) entry which is preliminary data.</text>
</comment>
<keyword evidence="3" id="KW-0731">Sigma factor</keyword>
<evidence type="ECO:0000256" key="3">
    <source>
        <dbReference type="ARBA" id="ARBA00023082"/>
    </source>
</evidence>
<dbReference type="SUPFAM" id="SSF88659">
    <property type="entry name" value="Sigma3 and sigma4 domains of RNA polymerase sigma factors"/>
    <property type="match status" value="1"/>
</dbReference>
<protein>
    <submittedName>
        <fullName evidence="8">RNA polymerase subunit sigma</fullName>
    </submittedName>
</protein>
<dbReference type="InterPro" id="IPR013325">
    <property type="entry name" value="RNA_pol_sigma_r2"/>
</dbReference>
<dbReference type="InterPro" id="IPR014289">
    <property type="entry name" value="RNA_pol_sigma-24-rel"/>
</dbReference>
<dbReference type="GO" id="GO:0006352">
    <property type="term" value="P:DNA-templated transcription initiation"/>
    <property type="evidence" value="ECO:0007669"/>
    <property type="project" value="InterPro"/>
</dbReference>